<comment type="caution">
    <text evidence="1">The sequence shown here is derived from an EMBL/GenBank/DDBJ whole genome shotgun (WGS) entry which is preliminary data.</text>
</comment>
<feature type="non-terminal residue" evidence="1">
    <location>
        <position position="60"/>
    </location>
</feature>
<evidence type="ECO:0000313" key="2">
    <source>
        <dbReference type="Proteomes" id="UP000789901"/>
    </source>
</evidence>
<proteinExistence type="predicted"/>
<reference evidence="1 2" key="1">
    <citation type="submission" date="2021-06" db="EMBL/GenBank/DDBJ databases">
        <authorList>
            <person name="Kallberg Y."/>
            <person name="Tangrot J."/>
            <person name="Rosling A."/>
        </authorList>
    </citation>
    <scope>NUCLEOTIDE SEQUENCE [LARGE SCALE GENOMIC DNA]</scope>
    <source>
        <strain evidence="1 2">120-4 pot B 10/14</strain>
    </source>
</reference>
<dbReference type="Proteomes" id="UP000789901">
    <property type="component" value="Unassembled WGS sequence"/>
</dbReference>
<dbReference type="EMBL" id="CAJVQB010124680">
    <property type="protein sequence ID" value="CAG8853475.1"/>
    <property type="molecule type" value="Genomic_DNA"/>
</dbReference>
<keyword evidence="2" id="KW-1185">Reference proteome</keyword>
<evidence type="ECO:0000313" key="1">
    <source>
        <dbReference type="EMBL" id="CAG8853475.1"/>
    </source>
</evidence>
<name>A0ABN7XEP9_GIGMA</name>
<organism evidence="1 2">
    <name type="scientific">Gigaspora margarita</name>
    <dbReference type="NCBI Taxonomy" id="4874"/>
    <lineage>
        <taxon>Eukaryota</taxon>
        <taxon>Fungi</taxon>
        <taxon>Fungi incertae sedis</taxon>
        <taxon>Mucoromycota</taxon>
        <taxon>Glomeromycotina</taxon>
        <taxon>Glomeromycetes</taxon>
        <taxon>Diversisporales</taxon>
        <taxon>Gigasporaceae</taxon>
        <taxon>Gigaspora</taxon>
    </lineage>
</organism>
<accession>A0ABN7XEP9</accession>
<sequence length="60" mass="7377">NNFNSYLFKKSVWATYEFGFCIWEIPFWKFPIANKFNSYLWKLRLKKVNSDLELGNDFWA</sequence>
<gene>
    <name evidence="1" type="ORF">GMARGA_LOCUS42296</name>
</gene>
<protein>
    <submittedName>
        <fullName evidence="1">5381_t:CDS:1</fullName>
    </submittedName>
</protein>
<feature type="non-terminal residue" evidence="1">
    <location>
        <position position="1"/>
    </location>
</feature>